<keyword evidence="3" id="KW-1185">Reference proteome</keyword>
<dbReference type="PANTHER" id="PTHR46211:SF14">
    <property type="entry name" value="GLYCEROPHOSPHODIESTER PHOSPHODIESTERASE"/>
    <property type="match status" value="1"/>
</dbReference>
<dbReference type="InterPro" id="IPR017946">
    <property type="entry name" value="PLC-like_Pdiesterase_TIM-brl"/>
</dbReference>
<dbReference type="PROSITE" id="PS51704">
    <property type="entry name" value="GP_PDE"/>
    <property type="match status" value="1"/>
</dbReference>
<evidence type="ECO:0000313" key="2">
    <source>
        <dbReference type="EMBL" id="GHF87223.1"/>
    </source>
</evidence>
<dbReference type="EMBL" id="BNCK01000003">
    <property type="protein sequence ID" value="GHF87223.1"/>
    <property type="molecule type" value="Genomic_DNA"/>
</dbReference>
<evidence type="ECO:0000313" key="3">
    <source>
        <dbReference type="Proteomes" id="UP000623842"/>
    </source>
</evidence>
<sequence>MDTLKSNALSVKIIAHRGASGEFPENSLLAFENAILQQADAIELDVHFHESSGQYVVMHDHYLPNESNNKRPIQSCTIDEILNYSLGQEQFITNLQQVLQCIAGRVPVNIELKSYNADSHVIDSELTALKSILEKYSKNFNLPSRDVIISSFNHKLLVHCKQLMPTYEYGALIAHLPINVIGLLTALPVNYLNVDISAVNSELVQSAQNIGIKVNVYTVDENYDIQRCIEYGVDGIFTNWPASIRQKLQTFK</sequence>
<dbReference type="RefSeq" id="WP_189768528.1">
    <property type="nucleotide sequence ID" value="NZ_BNCK01000003.1"/>
</dbReference>
<organism evidence="2 3">
    <name type="scientific">Thalassotalea marina</name>
    <dbReference type="NCBI Taxonomy" id="1673741"/>
    <lineage>
        <taxon>Bacteria</taxon>
        <taxon>Pseudomonadati</taxon>
        <taxon>Pseudomonadota</taxon>
        <taxon>Gammaproteobacteria</taxon>
        <taxon>Alteromonadales</taxon>
        <taxon>Colwelliaceae</taxon>
        <taxon>Thalassotalea</taxon>
    </lineage>
</organism>
<dbReference type="Pfam" id="PF03009">
    <property type="entry name" value="GDPD"/>
    <property type="match status" value="1"/>
</dbReference>
<dbReference type="AlphaFoldDB" id="A0A919EJA2"/>
<evidence type="ECO:0000259" key="1">
    <source>
        <dbReference type="PROSITE" id="PS51704"/>
    </source>
</evidence>
<dbReference type="SUPFAM" id="SSF51695">
    <property type="entry name" value="PLC-like phosphodiesterases"/>
    <property type="match status" value="1"/>
</dbReference>
<dbReference type="GO" id="GO:0006629">
    <property type="term" value="P:lipid metabolic process"/>
    <property type="evidence" value="ECO:0007669"/>
    <property type="project" value="InterPro"/>
</dbReference>
<dbReference type="Proteomes" id="UP000623842">
    <property type="component" value="Unassembled WGS sequence"/>
</dbReference>
<feature type="domain" description="GP-PDE" evidence="1">
    <location>
        <begin position="11"/>
        <end position="248"/>
    </location>
</feature>
<comment type="caution">
    <text evidence="2">The sequence shown here is derived from an EMBL/GenBank/DDBJ whole genome shotgun (WGS) entry which is preliminary data.</text>
</comment>
<dbReference type="InterPro" id="IPR030395">
    <property type="entry name" value="GP_PDE_dom"/>
</dbReference>
<dbReference type="Gene3D" id="3.20.20.190">
    <property type="entry name" value="Phosphatidylinositol (PI) phosphodiesterase"/>
    <property type="match status" value="1"/>
</dbReference>
<dbReference type="GO" id="GO:0008081">
    <property type="term" value="F:phosphoric diester hydrolase activity"/>
    <property type="evidence" value="ECO:0007669"/>
    <property type="project" value="InterPro"/>
</dbReference>
<gene>
    <name evidence="2" type="ORF">GCM10017161_13430</name>
</gene>
<reference evidence="2" key="2">
    <citation type="submission" date="2020-09" db="EMBL/GenBank/DDBJ databases">
        <authorList>
            <person name="Sun Q."/>
            <person name="Kim S."/>
        </authorList>
    </citation>
    <scope>NUCLEOTIDE SEQUENCE</scope>
    <source>
        <strain evidence="2">KCTC 42731</strain>
    </source>
</reference>
<name>A0A919EJA2_9GAMM</name>
<accession>A0A919EJA2</accession>
<reference evidence="2" key="1">
    <citation type="journal article" date="2014" name="Int. J. Syst. Evol. Microbiol.">
        <title>Complete genome sequence of Corynebacterium casei LMG S-19264T (=DSM 44701T), isolated from a smear-ripened cheese.</title>
        <authorList>
            <consortium name="US DOE Joint Genome Institute (JGI-PGF)"/>
            <person name="Walter F."/>
            <person name="Albersmeier A."/>
            <person name="Kalinowski J."/>
            <person name="Ruckert C."/>
        </authorList>
    </citation>
    <scope>NUCLEOTIDE SEQUENCE</scope>
    <source>
        <strain evidence="2">KCTC 42731</strain>
    </source>
</reference>
<dbReference type="PANTHER" id="PTHR46211">
    <property type="entry name" value="GLYCEROPHOSPHORYL DIESTER PHOSPHODIESTERASE"/>
    <property type="match status" value="1"/>
</dbReference>
<protein>
    <submittedName>
        <fullName evidence="2">Glycerophosphoryl diester phosphodiesterase</fullName>
    </submittedName>
</protein>
<proteinExistence type="predicted"/>